<sequence>MPCETVYYLPTKPDAQDRLRSYFNRFFMKFASVKTKLQKQDFSSLVADFASHVERLSMDDRTPCASTEEDLPGFVRWKKKNTSVSSIILLRTRHALTIMVMILLFAQFSSVEGCLPSWFRDDRKEAQALERNGSGDNEITEAPQIVEASHSSVKHNSHNRHPYETNEISDDDAEESDISESEELDALYGTAAPVRINHKLEEARKRHSKLRCKGWCYRGGNCSVDIDEVTYEVRSVNCHCPHGYWGSRCELHFVARLFAPVKGHVEVEKSGVSAFAFIILMVIVSIGLIFYTYRKIARRNAGFYTTSSLSTTHSLRRPNVSFQAMPTSINTTPCSSTAYIDRTTSQNYSCRLPFSPLSRSYTQLANQRRSACDTSRSLNLALSRLSLSSTKLMQNLEVPTLKSVTRTSSYPMNKSSSLSRTTTHDENVPVAKCSSPPSRISDDGRCSQSP</sequence>
<evidence type="ECO:0000259" key="4">
    <source>
        <dbReference type="PROSITE" id="PS50026"/>
    </source>
</evidence>
<reference evidence="5" key="1">
    <citation type="submission" date="2023-07" db="EMBL/GenBank/DDBJ databases">
        <authorList>
            <consortium name="CYATHOMIX"/>
        </authorList>
    </citation>
    <scope>NUCLEOTIDE SEQUENCE</scope>
    <source>
        <strain evidence="5">N/A</strain>
    </source>
</reference>
<feature type="compositionally biased region" description="Basic and acidic residues" evidence="2">
    <location>
        <begin position="440"/>
        <end position="450"/>
    </location>
</feature>
<dbReference type="Proteomes" id="UP001176961">
    <property type="component" value="Unassembled WGS sequence"/>
</dbReference>
<organism evidence="5 6">
    <name type="scientific">Cylicocyclus nassatus</name>
    <name type="common">Nematode worm</name>
    <dbReference type="NCBI Taxonomy" id="53992"/>
    <lineage>
        <taxon>Eukaryota</taxon>
        <taxon>Metazoa</taxon>
        <taxon>Ecdysozoa</taxon>
        <taxon>Nematoda</taxon>
        <taxon>Chromadorea</taxon>
        <taxon>Rhabditida</taxon>
        <taxon>Rhabditina</taxon>
        <taxon>Rhabditomorpha</taxon>
        <taxon>Strongyloidea</taxon>
        <taxon>Strongylidae</taxon>
        <taxon>Cylicocyclus</taxon>
    </lineage>
</organism>
<keyword evidence="3" id="KW-1133">Transmembrane helix</keyword>
<dbReference type="PROSITE" id="PS01186">
    <property type="entry name" value="EGF_2"/>
    <property type="match status" value="1"/>
</dbReference>
<feature type="disulfide bond" evidence="1">
    <location>
        <begin position="212"/>
        <end position="222"/>
    </location>
</feature>
<feature type="compositionally biased region" description="Acidic residues" evidence="2">
    <location>
        <begin position="167"/>
        <end position="176"/>
    </location>
</feature>
<proteinExistence type="predicted"/>
<name>A0AA36H5H1_CYLNA</name>
<evidence type="ECO:0000313" key="5">
    <source>
        <dbReference type="EMBL" id="CAJ0604136.1"/>
    </source>
</evidence>
<dbReference type="Gene3D" id="2.10.25.10">
    <property type="entry name" value="Laminin"/>
    <property type="match status" value="1"/>
</dbReference>
<dbReference type="InterPro" id="IPR000742">
    <property type="entry name" value="EGF"/>
</dbReference>
<dbReference type="PROSITE" id="PS00022">
    <property type="entry name" value="EGF_1"/>
    <property type="match status" value="1"/>
</dbReference>
<feature type="compositionally biased region" description="Polar residues" evidence="2">
    <location>
        <begin position="407"/>
        <end position="421"/>
    </location>
</feature>
<feature type="transmembrane region" description="Helical" evidence="3">
    <location>
        <begin position="272"/>
        <end position="293"/>
    </location>
</feature>
<comment type="caution">
    <text evidence="1">Lacks conserved residue(s) required for the propagation of feature annotation.</text>
</comment>
<keyword evidence="3" id="KW-0472">Membrane</keyword>
<feature type="domain" description="EGF-like" evidence="4">
    <location>
        <begin position="208"/>
        <end position="250"/>
    </location>
</feature>
<dbReference type="AlphaFoldDB" id="A0AA36H5H1"/>
<keyword evidence="1" id="KW-0245">EGF-like domain</keyword>
<keyword evidence="6" id="KW-1185">Reference proteome</keyword>
<feature type="region of interest" description="Disordered" evidence="2">
    <location>
        <begin position="407"/>
        <end position="450"/>
    </location>
</feature>
<dbReference type="SUPFAM" id="SSF57196">
    <property type="entry name" value="EGF/Laminin"/>
    <property type="match status" value="1"/>
</dbReference>
<comment type="caution">
    <text evidence="5">The sequence shown here is derived from an EMBL/GenBank/DDBJ whole genome shotgun (WGS) entry which is preliminary data.</text>
</comment>
<evidence type="ECO:0000256" key="1">
    <source>
        <dbReference type="PROSITE-ProRule" id="PRU00076"/>
    </source>
</evidence>
<evidence type="ECO:0000256" key="3">
    <source>
        <dbReference type="SAM" id="Phobius"/>
    </source>
</evidence>
<dbReference type="EMBL" id="CATQJL010000305">
    <property type="protein sequence ID" value="CAJ0604136.1"/>
    <property type="molecule type" value="Genomic_DNA"/>
</dbReference>
<accession>A0AA36H5H1</accession>
<keyword evidence="3" id="KW-0812">Transmembrane</keyword>
<feature type="disulfide bond" evidence="1">
    <location>
        <begin position="240"/>
        <end position="249"/>
    </location>
</feature>
<evidence type="ECO:0000256" key="2">
    <source>
        <dbReference type="SAM" id="MobiDB-lite"/>
    </source>
</evidence>
<gene>
    <name evidence="5" type="ORF">CYNAS_LOCUS16119</name>
</gene>
<feature type="region of interest" description="Disordered" evidence="2">
    <location>
        <begin position="149"/>
        <end position="176"/>
    </location>
</feature>
<protein>
    <recommendedName>
        <fullName evidence="4">EGF-like domain-containing protein</fullName>
    </recommendedName>
</protein>
<dbReference type="PROSITE" id="PS50026">
    <property type="entry name" value="EGF_3"/>
    <property type="match status" value="1"/>
</dbReference>
<evidence type="ECO:0000313" key="6">
    <source>
        <dbReference type="Proteomes" id="UP001176961"/>
    </source>
</evidence>
<keyword evidence="1" id="KW-1015">Disulfide bond</keyword>